<comment type="caution">
    <text evidence="1">The sequence shown here is derived from an EMBL/GenBank/DDBJ whole genome shotgun (WGS) entry which is preliminary data.</text>
</comment>
<gene>
    <name evidence="1" type="ORF">L6164_035593</name>
</gene>
<protein>
    <submittedName>
        <fullName evidence="1">Uncharacterized protein</fullName>
    </submittedName>
</protein>
<keyword evidence="2" id="KW-1185">Reference proteome</keyword>
<dbReference type="Proteomes" id="UP000828941">
    <property type="component" value="Chromosome 14"/>
</dbReference>
<accession>A0ACB9KEF6</accession>
<sequence>MDILPDWLIIDLTLSSSSSAVSVSFDLKPITSFIWLDVSLPVLFEYCGKRVDQMVEAGLVEEIREAFVHGADYSRGFRRAIGVTELDQYLKVEKEVQFDEAYKKELLKEAITRTKENTNKLAETQLGKIHRVKNNLGWELNRIEATQVFETILKGTIMRMCGKRLCSNPA</sequence>
<dbReference type="EMBL" id="CM039439">
    <property type="protein sequence ID" value="KAI4295558.1"/>
    <property type="molecule type" value="Genomic_DNA"/>
</dbReference>
<name>A0ACB9KEF6_BAUVA</name>
<evidence type="ECO:0000313" key="1">
    <source>
        <dbReference type="EMBL" id="KAI4295558.1"/>
    </source>
</evidence>
<evidence type="ECO:0000313" key="2">
    <source>
        <dbReference type="Proteomes" id="UP000828941"/>
    </source>
</evidence>
<proteinExistence type="predicted"/>
<reference evidence="1 2" key="1">
    <citation type="journal article" date="2022" name="DNA Res.">
        <title>Chromosomal-level genome assembly of the orchid tree Bauhinia variegata (Leguminosae; Cercidoideae) supports the allotetraploid origin hypothesis of Bauhinia.</title>
        <authorList>
            <person name="Zhong Y."/>
            <person name="Chen Y."/>
            <person name="Zheng D."/>
            <person name="Pang J."/>
            <person name="Liu Y."/>
            <person name="Luo S."/>
            <person name="Meng S."/>
            <person name="Qian L."/>
            <person name="Wei D."/>
            <person name="Dai S."/>
            <person name="Zhou R."/>
        </authorList>
    </citation>
    <scope>NUCLEOTIDE SEQUENCE [LARGE SCALE GENOMIC DNA]</scope>
    <source>
        <strain evidence="1">BV-YZ2020</strain>
    </source>
</reference>
<organism evidence="1 2">
    <name type="scientific">Bauhinia variegata</name>
    <name type="common">Purple orchid tree</name>
    <name type="synonym">Phanera variegata</name>
    <dbReference type="NCBI Taxonomy" id="167791"/>
    <lineage>
        <taxon>Eukaryota</taxon>
        <taxon>Viridiplantae</taxon>
        <taxon>Streptophyta</taxon>
        <taxon>Embryophyta</taxon>
        <taxon>Tracheophyta</taxon>
        <taxon>Spermatophyta</taxon>
        <taxon>Magnoliopsida</taxon>
        <taxon>eudicotyledons</taxon>
        <taxon>Gunneridae</taxon>
        <taxon>Pentapetalae</taxon>
        <taxon>rosids</taxon>
        <taxon>fabids</taxon>
        <taxon>Fabales</taxon>
        <taxon>Fabaceae</taxon>
        <taxon>Cercidoideae</taxon>
        <taxon>Cercideae</taxon>
        <taxon>Bauhiniinae</taxon>
        <taxon>Bauhinia</taxon>
    </lineage>
</organism>